<reference evidence="1 2" key="2">
    <citation type="journal article" date="2011" name="Stand. Genomic Sci.">
        <title>Complete genome sequence of Leadbetterella byssophila type strain (4M15).</title>
        <authorList>
            <person name="Abt B."/>
            <person name="Teshima H."/>
            <person name="Lucas S."/>
            <person name="Lapidus A."/>
            <person name="Del Rio T.G."/>
            <person name="Nolan M."/>
            <person name="Tice H."/>
            <person name="Cheng J.F."/>
            <person name="Pitluck S."/>
            <person name="Liolios K."/>
            <person name="Pagani I."/>
            <person name="Ivanova N."/>
            <person name="Mavromatis K."/>
            <person name="Pati A."/>
            <person name="Tapia R."/>
            <person name="Han C."/>
            <person name="Goodwin L."/>
            <person name="Chen A."/>
            <person name="Palaniappan K."/>
            <person name="Land M."/>
            <person name="Hauser L."/>
            <person name="Chang Y.J."/>
            <person name="Jeffries C.D."/>
            <person name="Rohde M."/>
            <person name="Goker M."/>
            <person name="Tindall B.J."/>
            <person name="Detter J.C."/>
            <person name="Woyke T."/>
            <person name="Bristow J."/>
            <person name="Eisen J.A."/>
            <person name="Markowitz V."/>
            <person name="Hugenholtz P."/>
            <person name="Klenk H.P."/>
            <person name="Kyrpides N.C."/>
        </authorList>
    </citation>
    <scope>NUCLEOTIDE SEQUENCE [LARGE SCALE GENOMIC DNA]</scope>
    <source>
        <strain evidence="2">DSM 17132 / JCM 16389 / KACC 11308 / NBRC 106382 / 4M15</strain>
    </source>
</reference>
<dbReference type="EMBL" id="CP002305">
    <property type="protein sequence ID" value="ADQ16175.1"/>
    <property type="molecule type" value="Genomic_DNA"/>
</dbReference>
<name>E4RW32_LEAB4</name>
<dbReference type="NCBIfam" id="NF035938">
    <property type="entry name" value="EboA_domain"/>
    <property type="match status" value="1"/>
</dbReference>
<gene>
    <name evidence="1" type="ordered locus">Lbys_0397</name>
</gene>
<proteinExistence type="predicted"/>
<evidence type="ECO:0000313" key="1">
    <source>
        <dbReference type="EMBL" id="ADQ16175.1"/>
    </source>
</evidence>
<accession>E4RW32</accession>
<reference key="1">
    <citation type="submission" date="2010-11" db="EMBL/GenBank/DDBJ databases">
        <title>The complete genome of Leadbetterella byssophila DSM 17132.</title>
        <authorList>
            <consortium name="US DOE Joint Genome Institute (JGI-PGF)"/>
            <person name="Lucas S."/>
            <person name="Copeland A."/>
            <person name="Lapidus A."/>
            <person name="Glavina del Rio T."/>
            <person name="Dalin E."/>
            <person name="Tice H."/>
            <person name="Bruce D."/>
            <person name="Goodwin L."/>
            <person name="Pitluck S."/>
            <person name="Kyrpides N."/>
            <person name="Mavromatis K."/>
            <person name="Ivanova N."/>
            <person name="Teshima H."/>
            <person name="Brettin T."/>
            <person name="Detter J.C."/>
            <person name="Han C."/>
            <person name="Tapia R."/>
            <person name="Land M."/>
            <person name="Hauser L."/>
            <person name="Markowitz V."/>
            <person name="Cheng J.-F."/>
            <person name="Hugenholtz P."/>
            <person name="Woyke T."/>
            <person name="Wu D."/>
            <person name="Tindall B."/>
            <person name="Pomrenke H.G."/>
            <person name="Brambilla E."/>
            <person name="Klenk H.-P."/>
            <person name="Eisen J.A."/>
        </authorList>
    </citation>
    <scope>NUCLEOTIDE SEQUENCE [LARGE SCALE GENOMIC DNA]</scope>
    <source>
        <strain>DSM 17132</strain>
    </source>
</reference>
<dbReference type="Proteomes" id="UP000007435">
    <property type="component" value="Chromosome"/>
</dbReference>
<dbReference type="STRING" id="649349.Lbys_0397"/>
<dbReference type="eggNOG" id="ENOG502Z98N">
    <property type="taxonomic scope" value="Bacteria"/>
</dbReference>
<protein>
    <submittedName>
        <fullName evidence="1">Uncharacterized protein</fullName>
    </submittedName>
</protein>
<organism evidence="1 2">
    <name type="scientific">Leadbetterella byssophila (strain DSM 17132 / JCM 16389 / KACC 11308 / NBRC 106382 / 4M15)</name>
    <dbReference type="NCBI Taxonomy" id="649349"/>
    <lineage>
        <taxon>Bacteria</taxon>
        <taxon>Pseudomonadati</taxon>
        <taxon>Bacteroidota</taxon>
        <taxon>Cytophagia</taxon>
        <taxon>Cytophagales</taxon>
        <taxon>Leadbetterellaceae</taxon>
        <taxon>Leadbetterella</taxon>
    </lineage>
</organism>
<dbReference type="KEGG" id="lby:Lbys_0397"/>
<dbReference type="InterPro" id="IPR047715">
    <property type="entry name" value="EboA_dom"/>
</dbReference>
<sequence length="273" mass="31843">MGAFFFILLSEMTYPINWRIVSKRHEQVFGNTYIYCEMKETDFFRCIAVHASESELSYVEKAVSPVRLFVAAHRGISRKLISMEEILGFPCQWTLDRLVRVYALTQMSEMEMESLWDTAEINESVALYSSLMYLKSPEKWVYRGTEAVRSNIGDVFDAIAFENLYPSKHFSEAQWNQLVLKCIFNDKGIHRILGLNERKNMLLASSISDFAHERWAAGRQVPAQVWRLVDGFEYEGKMEDLRELKKSGRVEDQIALAILENDEKYTWSDLEKE</sequence>
<dbReference type="HOGENOM" id="CLU_084460_0_0_10"/>
<keyword evidence="2" id="KW-1185">Reference proteome</keyword>
<evidence type="ECO:0000313" key="2">
    <source>
        <dbReference type="Proteomes" id="UP000007435"/>
    </source>
</evidence>
<dbReference type="AlphaFoldDB" id="E4RW32"/>